<dbReference type="AlphaFoldDB" id="K0S3Y0"/>
<evidence type="ECO:0000256" key="1">
    <source>
        <dbReference type="SAM" id="MobiDB-lite"/>
    </source>
</evidence>
<evidence type="ECO:0000313" key="3">
    <source>
        <dbReference type="Proteomes" id="UP000266841"/>
    </source>
</evidence>
<name>K0S3Y0_THAOC</name>
<feature type="region of interest" description="Disordered" evidence="1">
    <location>
        <begin position="88"/>
        <end position="137"/>
    </location>
</feature>
<feature type="compositionally biased region" description="Low complexity" evidence="1">
    <location>
        <begin position="115"/>
        <end position="137"/>
    </location>
</feature>
<organism evidence="2 3">
    <name type="scientific">Thalassiosira oceanica</name>
    <name type="common">Marine diatom</name>
    <dbReference type="NCBI Taxonomy" id="159749"/>
    <lineage>
        <taxon>Eukaryota</taxon>
        <taxon>Sar</taxon>
        <taxon>Stramenopiles</taxon>
        <taxon>Ochrophyta</taxon>
        <taxon>Bacillariophyta</taxon>
        <taxon>Coscinodiscophyceae</taxon>
        <taxon>Thalassiosirophycidae</taxon>
        <taxon>Thalassiosirales</taxon>
        <taxon>Thalassiosiraceae</taxon>
        <taxon>Thalassiosira</taxon>
    </lineage>
</organism>
<reference evidence="2 3" key="1">
    <citation type="journal article" date="2012" name="Genome Biol.">
        <title>Genome and low-iron response of an oceanic diatom adapted to chronic iron limitation.</title>
        <authorList>
            <person name="Lommer M."/>
            <person name="Specht M."/>
            <person name="Roy A.S."/>
            <person name="Kraemer L."/>
            <person name="Andreson R."/>
            <person name="Gutowska M.A."/>
            <person name="Wolf J."/>
            <person name="Bergner S.V."/>
            <person name="Schilhabel M.B."/>
            <person name="Klostermeier U.C."/>
            <person name="Beiko R.G."/>
            <person name="Rosenstiel P."/>
            <person name="Hippler M."/>
            <person name="Laroche J."/>
        </authorList>
    </citation>
    <scope>NUCLEOTIDE SEQUENCE [LARGE SCALE GENOMIC DNA]</scope>
    <source>
        <strain evidence="2 3">CCMP1005</strain>
    </source>
</reference>
<comment type="caution">
    <text evidence="2">The sequence shown here is derived from an EMBL/GenBank/DDBJ whole genome shotgun (WGS) entry which is preliminary data.</text>
</comment>
<feature type="compositionally biased region" description="Low complexity" evidence="1">
    <location>
        <begin position="94"/>
        <end position="104"/>
    </location>
</feature>
<sequence>MADKSDFRRHVSPSRIEFSPCSVKCWRNILSAETPSGTILSAVMKLTAELMSPSVVGSYEVRNSRTTDPAPTCLGGRTRPAAWINLEIDPPFLTTTTSSSTGSTSRRETKGDTGADGAAGSKGDTGADGDTGAAGSK</sequence>
<proteinExistence type="predicted"/>
<dbReference type="Proteomes" id="UP000266841">
    <property type="component" value="Unassembled WGS sequence"/>
</dbReference>
<keyword evidence="3" id="KW-1185">Reference proteome</keyword>
<gene>
    <name evidence="2" type="ORF">THAOC_18831</name>
</gene>
<accession>K0S3Y0</accession>
<protein>
    <submittedName>
        <fullName evidence="2">Uncharacterized protein</fullName>
    </submittedName>
</protein>
<dbReference type="EMBL" id="AGNL01020709">
    <property type="protein sequence ID" value="EJK60763.1"/>
    <property type="molecule type" value="Genomic_DNA"/>
</dbReference>
<evidence type="ECO:0000313" key="2">
    <source>
        <dbReference type="EMBL" id="EJK60763.1"/>
    </source>
</evidence>